<dbReference type="Pfam" id="PF01370">
    <property type="entry name" value="Epimerase"/>
    <property type="match status" value="1"/>
</dbReference>
<organism evidence="2 3">
    <name type="scientific">Sphaerisporangium melleum</name>
    <dbReference type="NCBI Taxonomy" id="321316"/>
    <lineage>
        <taxon>Bacteria</taxon>
        <taxon>Bacillati</taxon>
        <taxon>Actinomycetota</taxon>
        <taxon>Actinomycetes</taxon>
        <taxon>Streptosporangiales</taxon>
        <taxon>Streptosporangiaceae</taxon>
        <taxon>Sphaerisporangium</taxon>
    </lineage>
</organism>
<reference evidence="2" key="1">
    <citation type="journal article" date="2014" name="Int. J. Syst. Evol. Microbiol.">
        <title>Complete genome sequence of Corynebacterium casei LMG S-19264T (=DSM 44701T), isolated from a smear-ripened cheese.</title>
        <authorList>
            <consortium name="US DOE Joint Genome Institute (JGI-PGF)"/>
            <person name="Walter F."/>
            <person name="Albersmeier A."/>
            <person name="Kalinowski J."/>
            <person name="Ruckert C."/>
        </authorList>
    </citation>
    <scope>NUCLEOTIDE SEQUENCE</scope>
    <source>
        <strain evidence="2">JCM 13064</strain>
    </source>
</reference>
<keyword evidence="3" id="KW-1185">Reference proteome</keyword>
<evidence type="ECO:0000259" key="1">
    <source>
        <dbReference type="Pfam" id="PF01370"/>
    </source>
</evidence>
<dbReference type="SUPFAM" id="SSF51735">
    <property type="entry name" value="NAD(P)-binding Rossmann-fold domains"/>
    <property type="match status" value="1"/>
</dbReference>
<dbReference type="AlphaFoldDB" id="A0A917VP60"/>
<proteinExistence type="predicted"/>
<dbReference type="InterPro" id="IPR036291">
    <property type="entry name" value="NAD(P)-bd_dom_sf"/>
</dbReference>
<name>A0A917VP60_9ACTN</name>
<protein>
    <submittedName>
        <fullName evidence="2">NAD-dependent epimerase</fullName>
    </submittedName>
</protein>
<comment type="caution">
    <text evidence="2">The sequence shown here is derived from an EMBL/GenBank/DDBJ whole genome shotgun (WGS) entry which is preliminary data.</text>
</comment>
<dbReference type="Proteomes" id="UP000645217">
    <property type="component" value="Unassembled WGS sequence"/>
</dbReference>
<dbReference type="EMBL" id="BMNT01000028">
    <property type="protein sequence ID" value="GGL00812.1"/>
    <property type="molecule type" value="Genomic_DNA"/>
</dbReference>
<gene>
    <name evidence="2" type="ORF">GCM10007964_48590</name>
</gene>
<dbReference type="InterPro" id="IPR050177">
    <property type="entry name" value="Lipid_A_modif_metabolic_enz"/>
</dbReference>
<dbReference type="Gene3D" id="3.40.50.720">
    <property type="entry name" value="NAD(P)-binding Rossmann-like Domain"/>
    <property type="match status" value="1"/>
</dbReference>
<dbReference type="InterPro" id="IPR001509">
    <property type="entry name" value="Epimerase_deHydtase"/>
</dbReference>
<sequence length="338" mass="35618">MKVAVTGASGFVGGAVCQAAAAAGWEVHAFGRRPRAALGTTEAAVTPSHGRSGRAGRFGVGRSRGGLAVAATMAASYRSWDITRPPPDDLPEVDAVIHCAGTVTDWGPSREFFEVNAHGTLRVRQAFPGARFVHVSTASVYDPLRPTVMAREDECHAARYVNAYGASKALAERLVRDTAVVLRPHAIYGPGDRTLLPRLLGAVRGGRLWAVGTGRQRISLTSVGNLAQACLQAAAGPVETGVFNVTDADPVVLDDALRAFLRERGVAARPAYLPAAVAGPLAAVAETAFHTLGRSRPPRLTRYGVGHLAVERTLDITAARHHLGYRPTPTSFQGAATW</sequence>
<dbReference type="PANTHER" id="PTHR43245:SF51">
    <property type="entry name" value="SHORT CHAIN DEHYDROGENASE_REDUCTASE FAMILY 42E, MEMBER 2"/>
    <property type="match status" value="1"/>
</dbReference>
<dbReference type="RefSeq" id="WP_189165341.1">
    <property type="nucleotide sequence ID" value="NZ_BMNT01000028.1"/>
</dbReference>
<feature type="domain" description="NAD-dependent epimerase/dehydratase" evidence="1">
    <location>
        <begin position="3"/>
        <end position="245"/>
    </location>
</feature>
<evidence type="ECO:0000313" key="3">
    <source>
        <dbReference type="Proteomes" id="UP000645217"/>
    </source>
</evidence>
<dbReference type="PANTHER" id="PTHR43245">
    <property type="entry name" value="BIFUNCTIONAL POLYMYXIN RESISTANCE PROTEIN ARNA"/>
    <property type="match status" value="1"/>
</dbReference>
<evidence type="ECO:0000313" key="2">
    <source>
        <dbReference type="EMBL" id="GGL00812.1"/>
    </source>
</evidence>
<reference evidence="2" key="2">
    <citation type="submission" date="2020-09" db="EMBL/GenBank/DDBJ databases">
        <authorList>
            <person name="Sun Q."/>
            <person name="Ohkuma M."/>
        </authorList>
    </citation>
    <scope>NUCLEOTIDE SEQUENCE</scope>
    <source>
        <strain evidence="2">JCM 13064</strain>
    </source>
</reference>
<accession>A0A917VP60</accession>